<dbReference type="AlphaFoldDB" id="A0A0E9XDB7"/>
<organism evidence="1">
    <name type="scientific">Anguilla anguilla</name>
    <name type="common">European freshwater eel</name>
    <name type="synonym">Muraena anguilla</name>
    <dbReference type="NCBI Taxonomy" id="7936"/>
    <lineage>
        <taxon>Eukaryota</taxon>
        <taxon>Metazoa</taxon>
        <taxon>Chordata</taxon>
        <taxon>Craniata</taxon>
        <taxon>Vertebrata</taxon>
        <taxon>Euteleostomi</taxon>
        <taxon>Actinopterygii</taxon>
        <taxon>Neopterygii</taxon>
        <taxon>Teleostei</taxon>
        <taxon>Anguilliformes</taxon>
        <taxon>Anguillidae</taxon>
        <taxon>Anguilla</taxon>
    </lineage>
</organism>
<protein>
    <submittedName>
        <fullName evidence="1">Uncharacterized protein</fullName>
    </submittedName>
</protein>
<dbReference type="EMBL" id="GBXM01008141">
    <property type="protein sequence ID" value="JAI00437.1"/>
    <property type="molecule type" value="Transcribed_RNA"/>
</dbReference>
<sequence length="69" mass="7831">MYYFQYQSKHAGESSPWPLFVLCRGHPGADVLTLTQPYRLSCTMFAPNGQNQAVFLKLTCLVLLRDVAH</sequence>
<reference evidence="1" key="1">
    <citation type="submission" date="2014-11" db="EMBL/GenBank/DDBJ databases">
        <authorList>
            <person name="Amaro Gonzalez C."/>
        </authorList>
    </citation>
    <scope>NUCLEOTIDE SEQUENCE</scope>
</reference>
<proteinExistence type="predicted"/>
<evidence type="ECO:0000313" key="1">
    <source>
        <dbReference type="EMBL" id="JAI00437.1"/>
    </source>
</evidence>
<accession>A0A0E9XDB7</accession>
<name>A0A0E9XDB7_ANGAN</name>
<reference evidence="1" key="2">
    <citation type="journal article" date="2015" name="Fish Shellfish Immunol.">
        <title>Early steps in the European eel (Anguilla anguilla)-Vibrio vulnificus interaction in the gills: Role of the RtxA13 toxin.</title>
        <authorList>
            <person name="Callol A."/>
            <person name="Pajuelo D."/>
            <person name="Ebbesson L."/>
            <person name="Teles M."/>
            <person name="MacKenzie S."/>
            <person name="Amaro C."/>
        </authorList>
    </citation>
    <scope>NUCLEOTIDE SEQUENCE</scope>
</reference>